<comment type="subcellular location">
    <subcellularLocation>
        <location evidence="1">Secreted</location>
    </subcellularLocation>
</comment>
<dbReference type="GO" id="GO:0005975">
    <property type="term" value="P:carbohydrate metabolic process"/>
    <property type="evidence" value="ECO:0007669"/>
    <property type="project" value="InterPro"/>
</dbReference>
<keyword evidence="5" id="KW-1185">Reference proteome</keyword>
<dbReference type="InterPro" id="IPR051398">
    <property type="entry name" value="Polysacch_Deacetylase"/>
</dbReference>
<dbReference type="Pfam" id="PF01522">
    <property type="entry name" value="Polysacc_deac_1"/>
    <property type="match status" value="1"/>
</dbReference>
<dbReference type="AlphaFoldDB" id="A0A9X3S4R4"/>
<dbReference type="PANTHER" id="PTHR34216">
    <property type="match status" value="1"/>
</dbReference>
<organism evidence="4 5">
    <name type="scientific">Solirubrobacter ginsenosidimutans</name>
    <dbReference type="NCBI Taxonomy" id="490573"/>
    <lineage>
        <taxon>Bacteria</taxon>
        <taxon>Bacillati</taxon>
        <taxon>Actinomycetota</taxon>
        <taxon>Thermoleophilia</taxon>
        <taxon>Solirubrobacterales</taxon>
        <taxon>Solirubrobacteraceae</taxon>
        <taxon>Solirubrobacter</taxon>
    </lineage>
</organism>
<proteinExistence type="predicted"/>
<dbReference type="SUPFAM" id="SSF88713">
    <property type="entry name" value="Glycoside hydrolase/deacetylase"/>
    <property type="match status" value="1"/>
</dbReference>
<name>A0A9X3S4R4_9ACTN</name>
<feature type="domain" description="NodB homology" evidence="3">
    <location>
        <begin position="41"/>
        <end position="213"/>
    </location>
</feature>
<reference evidence="4" key="1">
    <citation type="submission" date="2022-10" db="EMBL/GenBank/DDBJ databases">
        <title>The WGS of Solirubrobacter ginsenosidimutans DSM 21036.</title>
        <authorList>
            <person name="Jiang Z."/>
        </authorList>
    </citation>
    <scope>NUCLEOTIDE SEQUENCE</scope>
    <source>
        <strain evidence="4">DSM 21036</strain>
    </source>
</reference>
<dbReference type="GO" id="GO:0016810">
    <property type="term" value="F:hydrolase activity, acting on carbon-nitrogen (but not peptide) bonds"/>
    <property type="evidence" value="ECO:0007669"/>
    <property type="project" value="InterPro"/>
</dbReference>
<dbReference type="PROSITE" id="PS51677">
    <property type="entry name" value="NODB"/>
    <property type="match status" value="1"/>
</dbReference>
<evidence type="ECO:0000256" key="2">
    <source>
        <dbReference type="ARBA" id="ARBA00022729"/>
    </source>
</evidence>
<dbReference type="EMBL" id="JAPDOD010000081">
    <property type="protein sequence ID" value="MDA0166935.1"/>
    <property type="molecule type" value="Genomic_DNA"/>
</dbReference>
<dbReference type="CDD" id="cd10918">
    <property type="entry name" value="CE4_NodB_like_5s_6s"/>
    <property type="match status" value="1"/>
</dbReference>
<dbReference type="InterPro" id="IPR002509">
    <property type="entry name" value="NODB_dom"/>
</dbReference>
<dbReference type="Gene3D" id="3.20.20.370">
    <property type="entry name" value="Glycoside hydrolase/deacetylase"/>
    <property type="match status" value="1"/>
</dbReference>
<dbReference type="GO" id="GO:0005576">
    <property type="term" value="C:extracellular region"/>
    <property type="evidence" value="ECO:0007669"/>
    <property type="project" value="UniProtKB-SubCell"/>
</dbReference>
<evidence type="ECO:0000313" key="4">
    <source>
        <dbReference type="EMBL" id="MDA0166935.1"/>
    </source>
</evidence>
<sequence length="213" mass="23751">MYNLTFHGVGEPPRVLEPGEAHVWLSEQRFLAVLDAVGRRDDVRLSFDDSFRSDVDVALPALLDRGLTATFFVLAGRLDHPEHLGASDLQKLNDSGMTVASHGLHHRNWRNLDEGGLAEELDQARNLLTEATGKRVTQASVPFGAYDRRVLSRLRAAGYDHVYTSDGGQANARQWLQPRTSITVTDSVSAIAKQPASGEAMRIHLKRFVKRWR</sequence>
<evidence type="ECO:0000259" key="3">
    <source>
        <dbReference type="PROSITE" id="PS51677"/>
    </source>
</evidence>
<accession>A0A9X3S4R4</accession>
<keyword evidence="2" id="KW-0732">Signal</keyword>
<evidence type="ECO:0000256" key="1">
    <source>
        <dbReference type="ARBA" id="ARBA00004613"/>
    </source>
</evidence>
<protein>
    <submittedName>
        <fullName evidence="4">Polysaccharide deacetylase family protein</fullName>
    </submittedName>
</protein>
<gene>
    <name evidence="4" type="ORF">OM076_42135</name>
</gene>
<dbReference type="PANTHER" id="PTHR34216:SF3">
    <property type="entry name" value="POLY-BETA-1,6-N-ACETYL-D-GLUCOSAMINE N-DEACETYLASE"/>
    <property type="match status" value="1"/>
</dbReference>
<comment type="caution">
    <text evidence="4">The sequence shown here is derived from an EMBL/GenBank/DDBJ whole genome shotgun (WGS) entry which is preliminary data.</text>
</comment>
<dbReference type="Proteomes" id="UP001149140">
    <property type="component" value="Unassembled WGS sequence"/>
</dbReference>
<dbReference type="InterPro" id="IPR011330">
    <property type="entry name" value="Glyco_hydro/deAcase_b/a-brl"/>
</dbReference>
<evidence type="ECO:0000313" key="5">
    <source>
        <dbReference type="Proteomes" id="UP001149140"/>
    </source>
</evidence>